<dbReference type="InterPro" id="IPR001356">
    <property type="entry name" value="HD"/>
</dbReference>
<organism evidence="8 9">
    <name type="scientific">Caenorhabditis auriculariae</name>
    <dbReference type="NCBI Taxonomy" id="2777116"/>
    <lineage>
        <taxon>Eukaryota</taxon>
        <taxon>Metazoa</taxon>
        <taxon>Ecdysozoa</taxon>
        <taxon>Nematoda</taxon>
        <taxon>Chromadorea</taxon>
        <taxon>Rhabditida</taxon>
        <taxon>Rhabditina</taxon>
        <taxon>Rhabditomorpha</taxon>
        <taxon>Rhabditoidea</taxon>
        <taxon>Rhabditidae</taxon>
        <taxon>Peloderinae</taxon>
        <taxon>Caenorhabditis</taxon>
    </lineage>
</organism>
<keyword evidence="9" id="KW-1185">Reference proteome</keyword>
<feature type="DNA-binding region" description="Homeobox" evidence="5">
    <location>
        <begin position="37"/>
        <end position="96"/>
    </location>
</feature>
<dbReference type="EMBL" id="CAJGYM010000024">
    <property type="protein sequence ID" value="CAD6191989.1"/>
    <property type="molecule type" value="Genomic_DNA"/>
</dbReference>
<evidence type="ECO:0000256" key="2">
    <source>
        <dbReference type="ARBA" id="ARBA00023125"/>
    </source>
</evidence>
<accession>A0A8S1H7T2</accession>
<dbReference type="PROSITE" id="PS00027">
    <property type="entry name" value="HOMEOBOX_1"/>
    <property type="match status" value="1"/>
</dbReference>
<dbReference type="InterPro" id="IPR009057">
    <property type="entry name" value="Homeodomain-like_sf"/>
</dbReference>
<reference evidence="8" key="1">
    <citation type="submission" date="2020-10" db="EMBL/GenBank/DDBJ databases">
        <authorList>
            <person name="Kikuchi T."/>
        </authorList>
    </citation>
    <scope>NUCLEOTIDE SEQUENCE</scope>
    <source>
        <strain evidence="8">NKZ352</strain>
    </source>
</reference>
<comment type="subcellular location">
    <subcellularLocation>
        <location evidence="1 5 6">Nucleus</location>
    </subcellularLocation>
</comment>
<evidence type="ECO:0000256" key="5">
    <source>
        <dbReference type="PROSITE-ProRule" id="PRU00108"/>
    </source>
</evidence>
<dbReference type="SMART" id="SM00389">
    <property type="entry name" value="HOX"/>
    <property type="match status" value="1"/>
</dbReference>
<dbReference type="Proteomes" id="UP000835052">
    <property type="component" value="Unassembled WGS sequence"/>
</dbReference>
<dbReference type="InterPro" id="IPR050877">
    <property type="entry name" value="EMX-VAX-Noto_Homeobox_TFs"/>
</dbReference>
<evidence type="ECO:0000256" key="1">
    <source>
        <dbReference type="ARBA" id="ARBA00004123"/>
    </source>
</evidence>
<dbReference type="GO" id="GO:0000978">
    <property type="term" value="F:RNA polymerase II cis-regulatory region sequence-specific DNA binding"/>
    <property type="evidence" value="ECO:0007669"/>
    <property type="project" value="TreeGrafter"/>
</dbReference>
<comment type="caution">
    <text evidence="8">The sequence shown here is derived from an EMBL/GenBank/DDBJ whole genome shotgun (WGS) entry which is preliminary data.</text>
</comment>
<dbReference type="PANTHER" id="PTHR24339">
    <property type="entry name" value="HOMEOBOX PROTEIN EMX-RELATED"/>
    <property type="match status" value="1"/>
</dbReference>
<name>A0A8S1H7T2_9PELO</name>
<evidence type="ECO:0000259" key="7">
    <source>
        <dbReference type="PROSITE" id="PS50071"/>
    </source>
</evidence>
<evidence type="ECO:0000256" key="6">
    <source>
        <dbReference type="RuleBase" id="RU000682"/>
    </source>
</evidence>
<keyword evidence="4 5" id="KW-0539">Nucleus</keyword>
<feature type="domain" description="Homeobox" evidence="7">
    <location>
        <begin position="35"/>
        <end position="95"/>
    </location>
</feature>
<dbReference type="GO" id="GO:0030182">
    <property type="term" value="P:neuron differentiation"/>
    <property type="evidence" value="ECO:0007669"/>
    <property type="project" value="TreeGrafter"/>
</dbReference>
<sequence length="128" mass="14577">MSSTASPSGYVKVVRIKDASGAERCLNFPVQLDLDRPKRPRTTFTIDQVKKLEDAFNKSGYLSGEARVALAAKLGLSDTQVKVWFQNRRTKKKRNNFEGTSPPPKLQEEAPQMYPFAYYFTQQPIIFQ</sequence>
<protein>
    <recommendedName>
        <fullName evidence="7">Homeobox domain-containing protein</fullName>
    </recommendedName>
</protein>
<dbReference type="CDD" id="cd00086">
    <property type="entry name" value="homeodomain"/>
    <property type="match status" value="1"/>
</dbReference>
<evidence type="ECO:0000313" key="9">
    <source>
        <dbReference type="Proteomes" id="UP000835052"/>
    </source>
</evidence>
<dbReference type="InterPro" id="IPR000047">
    <property type="entry name" value="HTH_motif"/>
</dbReference>
<dbReference type="InterPro" id="IPR017970">
    <property type="entry name" value="Homeobox_CS"/>
</dbReference>
<dbReference type="GO" id="GO:0005634">
    <property type="term" value="C:nucleus"/>
    <property type="evidence" value="ECO:0007669"/>
    <property type="project" value="UniProtKB-SubCell"/>
</dbReference>
<dbReference type="OrthoDB" id="6159439at2759"/>
<evidence type="ECO:0000256" key="3">
    <source>
        <dbReference type="ARBA" id="ARBA00023155"/>
    </source>
</evidence>
<dbReference type="PRINTS" id="PR00031">
    <property type="entry name" value="HTHREPRESSR"/>
</dbReference>
<dbReference type="PROSITE" id="PS50071">
    <property type="entry name" value="HOMEOBOX_2"/>
    <property type="match status" value="1"/>
</dbReference>
<keyword evidence="2 5" id="KW-0238">DNA-binding</keyword>
<evidence type="ECO:0000256" key="4">
    <source>
        <dbReference type="ARBA" id="ARBA00023242"/>
    </source>
</evidence>
<dbReference type="GO" id="GO:0007420">
    <property type="term" value="P:brain development"/>
    <property type="evidence" value="ECO:0007669"/>
    <property type="project" value="TreeGrafter"/>
</dbReference>
<dbReference type="PANTHER" id="PTHR24339:SF69">
    <property type="entry name" value="HOMEOBOX PROTEIN CEH-5"/>
    <property type="match status" value="1"/>
</dbReference>
<keyword evidence="3 5" id="KW-0371">Homeobox</keyword>
<dbReference type="AlphaFoldDB" id="A0A8S1H7T2"/>
<dbReference type="GO" id="GO:0000981">
    <property type="term" value="F:DNA-binding transcription factor activity, RNA polymerase II-specific"/>
    <property type="evidence" value="ECO:0007669"/>
    <property type="project" value="InterPro"/>
</dbReference>
<dbReference type="Pfam" id="PF00046">
    <property type="entry name" value="Homeodomain"/>
    <property type="match status" value="1"/>
</dbReference>
<dbReference type="SUPFAM" id="SSF46689">
    <property type="entry name" value="Homeodomain-like"/>
    <property type="match status" value="1"/>
</dbReference>
<dbReference type="Gene3D" id="1.10.10.60">
    <property type="entry name" value="Homeodomain-like"/>
    <property type="match status" value="1"/>
</dbReference>
<gene>
    <name evidence="8" type="ORF">CAUJ_LOCUS7908</name>
</gene>
<evidence type="ECO:0000313" key="8">
    <source>
        <dbReference type="EMBL" id="CAD6191989.1"/>
    </source>
</evidence>
<dbReference type="FunFam" id="1.10.10.60:FF:000553">
    <property type="entry name" value="Homeobox protein ceh-5"/>
    <property type="match status" value="1"/>
</dbReference>
<proteinExistence type="predicted"/>